<evidence type="ECO:0000313" key="1">
    <source>
        <dbReference type="EMBL" id="SNY73812.1"/>
    </source>
</evidence>
<evidence type="ECO:0000313" key="2">
    <source>
        <dbReference type="Proteomes" id="UP000219612"/>
    </source>
</evidence>
<dbReference type="AlphaFoldDB" id="A0A285KMF1"/>
<accession>A0A285KMF1</accession>
<gene>
    <name evidence="1" type="ORF">SAMN05421748_1499</name>
</gene>
<proteinExistence type="predicted"/>
<keyword evidence="2" id="KW-1185">Reference proteome</keyword>
<sequence>MLEYPPADRLTPIVLLPIAFSFFSSEHTVDETSRMTPAARAALVALSQGSCDFPGCRTPVMVFLGTEPEVNVEPVRIRGADPDGPRYTPGSDPSSYDSFDNLLLLCVPHRKTIDHDEKSHPVELLQSWKPSGPLSSLQGLTEQRLDALLTTAFSTAHDQIDEALTAFEKSDPAAAQLLRELTDTLHDQRARYGADPRLTTALTTINDRLDTLLAGTPPPRPPRVNIGWRS</sequence>
<name>A0A285KMF1_9ACTN</name>
<reference evidence="1 2" key="1">
    <citation type="submission" date="2017-09" db="EMBL/GenBank/DDBJ databases">
        <authorList>
            <person name="Ehlers B."/>
            <person name="Leendertz F.H."/>
        </authorList>
    </citation>
    <scope>NUCLEOTIDE SEQUENCE [LARGE SCALE GENOMIC DNA]</scope>
    <source>
        <strain evidence="1 2">CGMCC 4.6857</strain>
    </source>
</reference>
<protein>
    <submittedName>
        <fullName evidence="1">Uncharacterized protein</fullName>
    </submittedName>
</protein>
<organism evidence="1 2">
    <name type="scientific">Paractinoplanes atraurantiacus</name>
    <dbReference type="NCBI Taxonomy" id="1036182"/>
    <lineage>
        <taxon>Bacteria</taxon>
        <taxon>Bacillati</taxon>
        <taxon>Actinomycetota</taxon>
        <taxon>Actinomycetes</taxon>
        <taxon>Micromonosporales</taxon>
        <taxon>Micromonosporaceae</taxon>
        <taxon>Paractinoplanes</taxon>
    </lineage>
</organism>
<dbReference type="EMBL" id="OBDY01000049">
    <property type="protein sequence ID" value="SNY73812.1"/>
    <property type="molecule type" value="Genomic_DNA"/>
</dbReference>
<dbReference type="Proteomes" id="UP000219612">
    <property type="component" value="Unassembled WGS sequence"/>
</dbReference>